<sequence>MKARFLRFAGVKSRARRASSIGLFLTLFASAAQAQGTPEQRRACTPDVYRLCAGEIPNVRAITACLRRNRASLSEACRSAFGQAGG</sequence>
<accession>A0A176YI90</accession>
<evidence type="ECO:0000256" key="1">
    <source>
        <dbReference type="SAM" id="SignalP"/>
    </source>
</evidence>
<gene>
    <name evidence="2" type="ORF">AYJ54_02245</name>
</gene>
<evidence type="ECO:0000313" key="2">
    <source>
        <dbReference type="EMBL" id="OAF05738.1"/>
    </source>
</evidence>
<keyword evidence="3" id="KW-1185">Reference proteome</keyword>
<dbReference type="Proteomes" id="UP000076959">
    <property type="component" value="Unassembled WGS sequence"/>
</dbReference>
<feature type="chain" id="PRO_5008054659" description="Cysteine rich repeat protein" evidence="1">
    <location>
        <begin position="35"/>
        <end position="86"/>
    </location>
</feature>
<dbReference type="EMBL" id="LUUB01000079">
    <property type="protein sequence ID" value="OAF05738.1"/>
    <property type="molecule type" value="Genomic_DNA"/>
</dbReference>
<keyword evidence="1" id="KW-0732">Signal</keyword>
<comment type="caution">
    <text evidence="2">The sequence shown here is derived from an EMBL/GenBank/DDBJ whole genome shotgun (WGS) entry which is preliminary data.</text>
</comment>
<reference evidence="2 3" key="1">
    <citation type="submission" date="2016-03" db="EMBL/GenBank/DDBJ databases">
        <title>Draft Genome Sequence of the Strain BR 10245 (Bradyrhizobium sp.) isolated from nodules of Centrolobium paraense.</title>
        <authorList>
            <person name="Simoes-Araujo J.L.Sr."/>
            <person name="Barauna A.C."/>
            <person name="Silva K."/>
            <person name="Zilli J.E."/>
        </authorList>
    </citation>
    <scope>NUCLEOTIDE SEQUENCE [LARGE SCALE GENOMIC DNA]</scope>
    <source>
        <strain evidence="2 3">BR 10245</strain>
    </source>
</reference>
<dbReference type="RefSeq" id="WP_063704038.1">
    <property type="nucleotide sequence ID" value="NZ_LUUB01000079.1"/>
</dbReference>
<dbReference type="OrthoDB" id="8245037at2"/>
<organism evidence="2 3">
    <name type="scientific">Bradyrhizobium centrolobii</name>
    <dbReference type="NCBI Taxonomy" id="1505087"/>
    <lineage>
        <taxon>Bacteria</taxon>
        <taxon>Pseudomonadati</taxon>
        <taxon>Pseudomonadota</taxon>
        <taxon>Alphaproteobacteria</taxon>
        <taxon>Hyphomicrobiales</taxon>
        <taxon>Nitrobacteraceae</taxon>
        <taxon>Bradyrhizobium</taxon>
    </lineage>
</organism>
<dbReference type="AlphaFoldDB" id="A0A176YI90"/>
<evidence type="ECO:0000313" key="3">
    <source>
        <dbReference type="Proteomes" id="UP000076959"/>
    </source>
</evidence>
<protein>
    <recommendedName>
        <fullName evidence="4">Cysteine rich repeat protein</fullName>
    </recommendedName>
</protein>
<feature type="signal peptide" evidence="1">
    <location>
        <begin position="1"/>
        <end position="34"/>
    </location>
</feature>
<proteinExistence type="predicted"/>
<evidence type="ECO:0008006" key="4">
    <source>
        <dbReference type="Google" id="ProtNLM"/>
    </source>
</evidence>
<name>A0A176YI90_9BRAD</name>